<proteinExistence type="predicted"/>
<evidence type="ECO:0000256" key="2">
    <source>
        <dbReference type="SAM" id="Phobius"/>
    </source>
</evidence>
<dbReference type="OrthoDB" id="206201at2759"/>
<keyword evidence="2" id="KW-0472">Membrane</keyword>
<keyword evidence="2" id="KW-0812">Transmembrane</keyword>
<dbReference type="CDD" id="cd02120">
    <property type="entry name" value="PA_subtilisin_like"/>
    <property type="match status" value="1"/>
</dbReference>
<comment type="caution">
    <text evidence="4">The sequence shown here is derived from an EMBL/GenBank/DDBJ whole genome shotgun (WGS) entry which is preliminary data.</text>
</comment>
<keyword evidence="5" id="KW-1185">Reference proteome</keyword>
<dbReference type="STRING" id="93759.A0A1R3HHQ2"/>
<name>A0A1R3HHQ2_9ROSI</name>
<dbReference type="EMBL" id="AWUE01020131">
    <property type="protein sequence ID" value="OMO69843.1"/>
    <property type="molecule type" value="Genomic_DNA"/>
</dbReference>
<evidence type="ECO:0000313" key="4">
    <source>
        <dbReference type="EMBL" id="OMO69843.1"/>
    </source>
</evidence>
<gene>
    <name evidence="4" type="ORF">COLO4_28909</name>
</gene>
<dbReference type="AlphaFoldDB" id="A0A1R3HHQ2"/>
<dbReference type="Pfam" id="PF02225">
    <property type="entry name" value="PA"/>
    <property type="match status" value="1"/>
</dbReference>
<evidence type="ECO:0000313" key="5">
    <source>
        <dbReference type="Proteomes" id="UP000187203"/>
    </source>
</evidence>
<organism evidence="4 5">
    <name type="scientific">Corchorus olitorius</name>
    <dbReference type="NCBI Taxonomy" id="93759"/>
    <lineage>
        <taxon>Eukaryota</taxon>
        <taxon>Viridiplantae</taxon>
        <taxon>Streptophyta</taxon>
        <taxon>Embryophyta</taxon>
        <taxon>Tracheophyta</taxon>
        <taxon>Spermatophyta</taxon>
        <taxon>Magnoliopsida</taxon>
        <taxon>eudicotyledons</taxon>
        <taxon>Gunneridae</taxon>
        <taxon>Pentapetalae</taxon>
        <taxon>rosids</taxon>
        <taxon>malvids</taxon>
        <taxon>Malvales</taxon>
        <taxon>Malvaceae</taxon>
        <taxon>Grewioideae</taxon>
        <taxon>Apeibeae</taxon>
        <taxon>Corchorus</taxon>
    </lineage>
</organism>
<sequence length="170" mass="17752">MADVFWHSGSSLFLFPLLLDLPLFSMVLGVIPADVKLGNGKVIPGVSVYIGPSLTPGRMYPLVYAGSGGGDGGINSRAAKGEVLKKAGGIGMILANGVFDGEGLVADCHVLPATAVGAANGDEIRRYIDSSSKTKSQATATIVFKGTRLGVKPAPVLIFQKKKKIRLKRK</sequence>
<reference evidence="5" key="1">
    <citation type="submission" date="2013-09" db="EMBL/GenBank/DDBJ databases">
        <title>Corchorus olitorius genome sequencing.</title>
        <authorList>
            <person name="Alam M."/>
            <person name="Haque M.S."/>
            <person name="Islam M.S."/>
            <person name="Emdad E.M."/>
            <person name="Islam M.M."/>
            <person name="Ahmed B."/>
            <person name="Halim A."/>
            <person name="Hossen Q.M.M."/>
            <person name="Hossain M.Z."/>
            <person name="Ahmed R."/>
            <person name="Khan M.M."/>
            <person name="Islam R."/>
            <person name="Rashid M.M."/>
            <person name="Khan S.A."/>
            <person name="Rahman M.S."/>
            <person name="Alam M."/>
            <person name="Yahiya A.S."/>
            <person name="Khan M.S."/>
            <person name="Azam M.S."/>
            <person name="Haque T."/>
            <person name="Lashkar M.Z.H."/>
            <person name="Akhand A.I."/>
            <person name="Morshed G."/>
            <person name="Roy S."/>
            <person name="Uddin K.S."/>
            <person name="Rabeya T."/>
            <person name="Hossain A.S."/>
            <person name="Chowdhury A."/>
            <person name="Snigdha A.R."/>
            <person name="Mortoza M.S."/>
            <person name="Matin S.A."/>
            <person name="Hoque S.M.E."/>
            <person name="Islam M.K."/>
            <person name="Roy D.K."/>
            <person name="Haider R."/>
            <person name="Moosa M.M."/>
            <person name="Elias S.M."/>
            <person name="Hasan A.M."/>
            <person name="Jahan S."/>
            <person name="Shafiuddin M."/>
            <person name="Mahmood N."/>
            <person name="Shommy N.S."/>
        </authorList>
    </citation>
    <scope>NUCLEOTIDE SEQUENCE [LARGE SCALE GENOMIC DNA]</scope>
    <source>
        <strain evidence="5">cv. O-4</strain>
    </source>
</reference>
<dbReference type="Proteomes" id="UP000187203">
    <property type="component" value="Unassembled WGS sequence"/>
</dbReference>
<feature type="transmembrane region" description="Helical" evidence="2">
    <location>
        <begin position="12"/>
        <end position="31"/>
    </location>
</feature>
<keyword evidence="1" id="KW-0325">Glycoprotein</keyword>
<protein>
    <recommendedName>
        <fullName evidence="3">PA domain-containing protein</fullName>
    </recommendedName>
</protein>
<keyword evidence="2" id="KW-1133">Transmembrane helix</keyword>
<dbReference type="InterPro" id="IPR003137">
    <property type="entry name" value="PA_domain"/>
</dbReference>
<accession>A0A1R3HHQ2</accession>
<evidence type="ECO:0000256" key="1">
    <source>
        <dbReference type="ARBA" id="ARBA00023180"/>
    </source>
</evidence>
<feature type="domain" description="PA" evidence="3">
    <location>
        <begin position="76"/>
        <end position="124"/>
    </location>
</feature>
<evidence type="ECO:0000259" key="3">
    <source>
        <dbReference type="Pfam" id="PF02225"/>
    </source>
</evidence>
<dbReference type="Gene3D" id="3.50.30.30">
    <property type="match status" value="1"/>
</dbReference>